<dbReference type="EMBL" id="CH445358">
    <property type="protein sequence ID" value="EAT77724.2"/>
    <property type="molecule type" value="Genomic_DNA"/>
</dbReference>
<dbReference type="HOGENOM" id="CLU_450635_0_0_1"/>
<protein>
    <submittedName>
        <fullName evidence="2">Uncharacterized protein</fullName>
    </submittedName>
</protein>
<evidence type="ECO:0000313" key="2">
    <source>
        <dbReference type="EMBL" id="EAT77724.2"/>
    </source>
</evidence>
<dbReference type="RefSeq" id="XP_001805043.1">
    <property type="nucleotide sequence ID" value="XM_001804991.1"/>
</dbReference>
<dbReference type="InParanoid" id="Q0U019"/>
<dbReference type="Gene3D" id="1.20.1170.10">
    <property type="match status" value="1"/>
</dbReference>
<dbReference type="AlphaFoldDB" id="Q0U019"/>
<gene>
    <name evidence="2" type="ORF">SNOG_14872</name>
</gene>
<dbReference type="VEuPathDB" id="FungiDB:JI435_148720"/>
<organism evidence="2 3">
    <name type="scientific">Phaeosphaeria nodorum (strain SN15 / ATCC MYA-4574 / FGSC 10173)</name>
    <name type="common">Glume blotch fungus</name>
    <name type="synonym">Parastagonospora nodorum</name>
    <dbReference type="NCBI Taxonomy" id="321614"/>
    <lineage>
        <taxon>Eukaryota</taxon>
        <taxon>Fungi</taxon>
        <taxon>Dikarya</taxon>
        <taxon>Ascomycota</taxon>
        <taxon>Pezizomycotina</taxon>
        <taxon>Dothideomycetes</taxon>
        <taxon>Pleosporomycetidae</taxon>
        <taxon>Pleosporales</taxon>
        <taxon>Pleosporineae</taxon>
        <taxon>Phaeosphaeriaceae</taxon>
        <taxon>Parastagonospora</taxon>
    </lineage>
</organism>
<feature type="coiled-coil region" evidence="1">
    <location>
        <begin position="236"/>
        <end position="267"/>
    </location>
</feature>
<evidence type="ECO:0000313" key="3">
    <source>
        <dbReference type="Proteomes" id="UP000001055"/>
    </source>
</evidence>
<reference evidence="3" key="1">
    <citation type="journal article" date="2007" name="Plant Cell">
        <title>Dothideomycete-plant interactions illuminated by genome sequencing and EST analysis of the wheat pathogen Stagonospora nodorum.</title>
        <authorList>
            <person name="Hane J.K."/>
            <person name="Lowe R.G."/>
            <person name="Solomon P.S."/>
            <person name="Tan K.C."/>
            <person name="Schoch C.L."/>
            <person name="Spatafora J.W."/>
            <person name="Crous P.W."/>
            <person name="Kodira C."/>
            <person name="Birren B.W."/>
            <person name="Galagan J.E."/>
            <person name="Torriani S.F."/>
            <person name="McDonald B.A."/>
            <person name="Oliver R.P."/>
        </authorList>
    </citation>
    <scope>NUCLEOTIDE SEQUENCE [LARGE SCALE GENOMIC DNA]</scope>
    <source>
        <strain evidence="3">SN15 / ATCC MYA-4574 / FGSC 10173</strain>
    </source>
</reference>
<dbReference type="Proteomes" id="UP000001055">
    <property type="component" value="Unassembled WGS sequence"/>
</dbReference>
<sequence>MATAEVLLPSLAADALGKSDVFTYQVPIQVNAVVPDAGTSAPATVNKEYFLLNTQAFIDLQLYLKAALRLPGTKDRFDLEFPRKMFENYKDTKTPVLYDLMCDTLVDIQNHCFDFQNKTLSPMVSLGKIMVLLSISGYIGNYAETAGKRSVELLAAMNVIQDGASNLEDPKVKEAVETAMIICLELSDEAKQSNEKCAAFVTQLGTFKTITGIDKERLNTLNERQSIVLPSTAQLNADLRKGMDTARDELNSLANQENKQREKAKANSGVRWYYAVPWIGWGLAISETVKKADAENAVRSLQRKYEEVANKAGNDLATAISFREKCKNLTELIKDVHQYIQQAESALTSMAGAFSALETDLNDIANKLDTVKKYVSSGSKVRTKLAFSRLNEAGDKWTKVASLAKDFQRNGLMMEANVRAEDPPATPSASLEITSAHYGGVESTAVAKILFNEGENLRVHSVAPGFQEPWHGVNKTISFTYEFGKEKRIFVCREYSGDHDVKVGPIENSRDGRCEVSVVEPRPKPAGSPVDILAIIWGPNEVRRPAVDAYCYQQFHAGAAIEWTNDKMGGDTWPGMPKSGAIYYTTNGGSAVKSICGKEGSSSGTA</sequence>
<dbReference type="KEGG" id="pno:SNOG_14872"/>
<accession>Q0U019</accession>
<name>Q0U019_PHANO</name>
<proteinExistence type="predicted"/>
<dbReference type="CDD" id="cd22656">
    <property type="entry name" value="ClyA_Cry6Aa-like"/>
    <property type="match status" value="1"/>
</dbReference>
<evidence type="ECO:0000256" key="1">
    <source>
        <dbReference type="SAM" id="Coils"/>
    </source>
</evidence>
<dbReference type="eggNOG" id="ENOG502SDYF">
    <property type="taxonomic scope" value="Eukaryota"/>
</dbReference>
<dbReference type="SUPFAM" id="SSF58100">
    <property type="entry name" value="Bacterial hemolysins"/>
    <property type="match status" value="1"/>
</dbReference>
<dbReference type="GeneID" id="5981970"/>
<keyword evidence="1" id="KW-0175">Coiled coil</keyword>